<dbReference type="AlphaFoldDB" id="A0A2B4RUI3"/>
<feature type="domain" description="Ricin B lectin" evidence="3">
    <location>
        <begin position="18"/>
        <end position="140"/>
    </location>
</feature>
<evidence type="ECO:0000313" key="5">
    <source>
        <dbReference type="Proteomes" id="UP000225706"/>
    </source>
</evidence>
<comment type="caution">
    <text evidence="4">The sequence shown here is derived from an EMBL/GenBank/DDBJ whole genome shotgun (WGS) entry which is preliminary data.</text>
</comment>
<dbReference type="PANTHER" id="PTHR11675">
    <property type="entry name" value="N-ACETYLGALACTOSAMINYLTRANSFERASE"/>
    <property type="match status" value="1"/>
</dbReference>
<dbReference type="GO" id="GO:0030246">
    <property type="term" value="F:carbohydrate binding"/>
    <property type="evidence" value="ECO:0007669"/>
    <property type="project" value="UniProtKB-KW"/>
</dbReference>
<dbReference type="GO" id="GO:0004653">
    <property type="term" value="F:polypeptide N-acetylgalactosaminyltransferase activity"/>
    <property type="evidence" value="ECO:0007669"/>
    <property type="project" value="TreeGrafter"/>
</dbReference>
<dbReference type="GO" id="GO:0006493">
    <property type="term" value="P:protein O-linked glycosylation"/>
    <property type="evidence" value="ECO:0007669"/>
    <property type="project" value="TreeGrafter"/>
</dbReference>
<keyword evidence="1" id="KW-0430">Lectin</keyword>
<dbReference type="PROSITE" id="PS50231">
    <property type="entry name" value="RICIN_B_LECTIN"/>
    <property type="match status" value="1"/>
</dbReference>
<dbReference type="Proteomes" id="UP000225706">
    <property type="component" value="Unassembled WGS sequence"/>
</dbReference>
<keyword evidence="4" id="KW-0808">Transferase</keyword>
<dbReference type="GO" id="GO:0005794">
    <property type="term" value="C:Golgi apparatus"/>
    <property type="evidence" value="ECO:0007669"/>
    <property type="project" value="TreeGrafter"/>
</dbReference>
<dbReference type="Pfam" id="PF00652">
    <property type="entry name" value="Ricin_B_lectin"/>
    <property type="match status" value="1"/>
</dbReference>
<accession>A0A2B4RUI3</accession>
<evidence type="ECO:0000313" key="4">
    <source>
        <dbReference type="EMBL" id="PFX20469.1"/>
    </source>
</evidence>
<organism evidence="4 5">
    <name type="scientific">Stylophora pistillata</name>
    <name type="common">Smooth cauliflower coral</name>
    <dbReference type="NCBI Taxonomy" id="50429"/>
    <lineage>
        <taxon>Eukaryota</taxon>
        <taxon>Metazoa</taxon>
        <taxon>Cnidaria</taxon>
        <taxon>Anthozoa</taxon>
        <taxon>Hexacorallia</taxon>
        <taxon>Scleractinia</taxon>
        <taxon>Astrocoeniina</taxon>
        <taxon>Pocilloporidae</taxon>
        <taxon>Stylophora</taxon>
    </lineage>
</organism>
<proteinExistence type="predicted"/>
<dbReference type="InterPro" id="IPR000772">
    <property type="entry name" value="Ricin_B_lectin"/>
</dbReference>
<evidence type="ECO:0000256" key="1">
    <source>
        <dbReference type="ARBA" id="ARBA00022734"/>
    </source>
</evidence>
<dbReference type="SUPFAM" id="SSF50370">
    <property type="entry name" value="Ricin B-like lectins"/>
    <property type="match status" value="1"/>
</dbReference>
<sequence>METLSNYLQEKIHILRGNEISSTAFKNDMCIDSMEQPIGSDVELYECHGEGRNQAWALSNGFIKNFAHDICLRSTDGFSGSPVETATCDPDDNQQKWRHANGAIMLVDDESDKCLEADIFTKKLSIKVCDSKKESQQWKL</sequence>
<keyword evidence="2" id="KW-1015">Disulfide bond</keyword>
<evidence type="ECO:0000259" key="3">
    <source>
        <dbReference type="SMART" id="SM00458"/>
    </source>
</evidence>
<gene>
    <name evidence="4" type="primary">GALNT2</name>
    <name evidence="4" type="ORF">AWC38_SpisGene15075</name>
</gene>
<evidence type="ECO:0000256" key="2">
    <source>
        <dbReference type="ARBA" id="ARBA00023157"/>
    </source>
</evidence>
<protein>
    <submittedName>
        <fullName evidence="4">Polypeptide N-acetylgalactosaminyltransferase 2</fullName>
    </submittedName>
</protein>
<dbReference type="InterPro" id="IPR035992">
    <property type="entry name" value="Ricin_B-like_lectins"/>
</dbReference>
<dbReference type="SMART" id="SM00458">
    <property type="entry name" value="RICIN"/>
    <property type="match status" value="1"/>
</dbReference>
<dbReference type="Gene3D" id="2.80.10.50">
    <property type="match status" value="1"/>
</dbReference>
<name>A0A2B4RUI3_STYPI</name>
<dbReference type="EMBL" id="LSMT01000315">
    <property type="protein sequence ID" value="PFX20469.1"/>
    <property type="molecule type" value="Genomic_DNA"/>
</dbReference>
<dbReference type="PANTHER" id="PTHR11675:SF119">
    <property type="entry name" value="POLYPEPTIDE N-ACETYLGALACTOSAMINYLTRANSFERASE 2"/>
    <property type="match status" value="1"/>
</dbReference>
<reference evidence="5" key="1">
    <citation type="journal article" date="2017" name="bioRxiv">
        <title>Comparative analysis of the genomes of Stylophora pistillata and Acropora digitifera provides evidence for extensive differences between species of corals.</title>
        <authorList>
            <person name="Voolstra C.R."/>
            <person name="Li Y."/>
            <person name="Liew Y.J."/>
            <person name="Baumgarten S."/>
            <person name="Zoccola D."/>
            <person name="Flot J.-F."/>
            <person name="Tambutte S."/>
            <person name="Allemand D."/>
            <person name="Aranda M."/>
        </authorList>
    </citation>
    <scope>NUCLEOTIDE SEQUENCE [LARGE SCALE GENOMIC DNA]</scope>
</reference>
<keyword evidence="5" id="KW-1185">Reference proteome</keyword>